<dbReference type="EMBL" id="LCIN01000014">
    <property type="protein sequence ID" value="KKT56394.1"/>
    <property type="molecule type" value="Genomic_DNA"/>
</dbReference>
<dbReference type="AlphaFoldDB" id="A0A0G1L8K3"/>
<gene>
    <name evidence="2" type="ORF">UW49_C0014G0008</name>
</gene>
<dbReference type="Proteomes" id="UP000033977">
    <property type="component" value="Unassembled WGS sequence"/>
</dbReference>
<accession>A0A0G1L8K3</accession>
<feature type="compositionally biased region" description="Basic and acidic residues" evidence="1">
    <location>
        <begin position="38"/>
        <end position="70"/>
    </location>
</feature>
<name>A0A0G1L8K3_9BACT</name>
<comment type="caution">
    <text evidence="2">The sequence shown here is derived from an EMBL/GenBank/DDBJ whole genome shotgun (WGS) entry which is preliminary data.</text>
</comment>
<feature type="region of interest" description="Disordered" evidence="1">
    <location>
        <begin position="1"/>
        <end position="117"/>
    </location>
</feature>
<reference evidence="2 3" key="1">
    <citation type="journal article" date="2015" name="Nature">
        <title>rRNA introns, odd ribosomes, and small enigmatic genomes across a large radiation of phyla.</title>
        <authorList>
            <person name="Brown C.T."/>
            <person name="Hug L.A."/>
            <person name="Thomas B.C."/>
            <person name="Sharon I."/>
            <person name="Castelle C.J."/>
            <person name="Singh A."/>
            <person name="Wilkins M.J."/>
            <person name="Williams K.H."/>
            <person name="Banfield J.F."/>
        </authorList>
    </citation>
    <scope>NUCLEOTIDE SEQUENCE [LARGE SCALE GENOMIC DNA]</scope>
</reference>
<proteinExistence type="predicted"/>
<organism evidence="2 3">
    <name type="scientific">Candidatus Giovannonibacteria bacterium GW2011_GWB1_44_23</name>
    <dbReference type="NCBI Taxonomy" id="1618652"/>
    <lineage>
        <taxon>Bacteria</taxon>
        <taxon>Candidatus Giovannoniibacteriota</taxon>
    </lineage>
</organism>
<evidence type="ECO:0000256" key="1">
    <source>
        <dbReference type="SAM" id="MobiDB-lite"/>
    </source>
</evidence>
<evidence type="ECO:0000313" key="3">
    <source>
        <dbReference type="Proteomes" id="UP000033977"/>
    </source>
</evidence>
<sequence length="262" mass="30010">MINHFEINKKRKPARSEDVAGSSWSAQSVVGCWSHGDGSGHREMARERFVDRHEPDENSEAPDEHARPDTPRTNGRPRGRVESDSSHRHDGGQPLVEGKEGEQHDSENRDDRGERLDDEFKKRTEEENRHGDHGHDLDDLEALAKELDHGTPPIWLGICGISIHCKDSIFYGKSQAQTKNQHFCCFYSLNSMDFLIKKFSSPKMQNRQFVFAPKIQYKLVAERSEANPSNLQFPTWCTFIDDVRTSLKVLTDYSVFNIVASW</sequence>
<protein>
    <submittedName>
        <fullName evidence="2">Uncharacterized protein</fullName>
    </submittedName>
</protein>
<feature type="compositionally biased region" description="Basic and acidic residues" evidence="1">
    <location>
        <begin position="79"/>
        <end position="117"/>
    </location>
</feature>
<evidence type="ECO:0000313" key="2">
    <source>
        <dbReference type="EMBL" id="KKT56394.1"/>
    </source>
</evidence>